<dbReference type="OrthoDB" id="9809412at2"/>
<keyword evidence="6 12" id="KW-0032">Aminotransferase</keyword>
<accession>A0A4Q0I6T3</accession>
<dbReference type="GO" id="GO:0006564">
    <property type="term" value="P:L-serine biosynthetic process"/>
    <property type="evidence" value="ECO:0007669"/>
    <property type="project" value="UniProtKB-KW"/>
</dbReference>
<keyword evidence="5" id="KW-0963">Cytoplasm</keyword>
<keyword evidence="8 12" id="KW-0808">Transferase</keyword>
<name>A0A4Q0I6T3_9FIRM</name>
<dbReference type="InterPro" id="IPR015422">
    <property type="entry name" value="PyrdxlP-dep_Trfase_small"/>
</dbReference>
<reference evidence="13" key="1">
    <citation type="submission" date="2018-11" db="EMBL/GenBank/DDBJ databases">
        <title>Genome sequencing of a novel mesophilic and cellulolytic organism within the genus Hungateiclostridium.</title>
        <authorList>
            <person name="Rettenmaier R."/>
            <person name="Liebl W."/>
            <person name="Zverlov V."/>
        </authorList>
    </citation>
    <scope>NUCLEOTIDE SEQUENCE [LARGE SCALE GENOMIC DNA]</scope>
    <source>
        <strain evidence="13">N2K1</strain>
    </source>
</reference>
<dbReference type="PANTHER" id="PTHR21152">
    <property type="entry name" value="AMINOTRANSFERASE CLASS V"/>
    <property type="match status" value="1"/>
</dbReference>
<evidence type="ECO:0000256" key="1">
    <source>
        <dbReference type="ARBA" id="ARBA00001933"/>
    </source>
</evidence>
<gene>
    <name evidence="12" type="ORF">EFD62_06280</name>
</gene>
<dbReference type="InterPro" id="IPR006271">
    <property type="entry name" value="Pser_aminoTfrase_methanosarc"/>
</dbReference>
<dbReference type="GO" id="GO:0004648">
    <property type="term" value="F:O-phospho-L-serine:2-oxoglutarate aminotransferase activity"/>
    <property type="evidence" value="ECO:0007669"/>
    <property type="project" value="UniProtKB-EC"/>
</dbReference>
<comment type="catalytic activity">
    <reaction evidence="11">
        <text>O-phospho-L-serine + 2-oxoglutarate = 3-phosphooxypyruvate + L-glutamate</text>
        <dbReference type="Rhea" id="RHEA:14329"/>
        <dbReference type="ChEBI" id="CHEBI:16810"/>
        <dbReference type="ChEBI" id="CHEBI:18110"/>
        <dbReference type="ChEBI" id="CHEBI:29985"/>
        <dbReference type="ChEBI" id="CHEBI:57524"/>
        <dbReference type="EC" id="2.6.1.52"/>
    </reaction>
</comment>
<dbReference type="Gene3D" id="3.40.640.10">
    <property type="entry name" value="Type I PLP-dependent aspartate aminotransferase-like (Major domain)"/>
    <property type="match status" value="1"/>
</dbReference>
<dbReference type="RefSeq" id="WP_069194177.1">
    <property type="nucleotide sequence ID" value="NZ_RLII01000005.1"/>
</dbReference>
<dbReference type="UniPathway" id="UPA00135">
    <property type="reaction ID" value="UER00197"/>
</dbReference>
<keyword evidence="9" id="KW-0663">Pyridoxal phosphate</keyword>
<dbReference type="InterPro" id="IPR022278">
    <property type="entry name" value="Pser_aminoTfrase"/>
</dbReference>
<dbReference type="InterPro" id="IPR015424">
    <property type="entry name" value="PyrdxlP-dep_Trfase"/>
</dbReference>
<dbReference type="CDD" id="cd01494">
    <property type="entry name" value="AAT_I"/>
    <property type="match status" value="1"/>
</dbReference>
<dbReference type="SUPFAM" id="SSF53383">
    <property type="entry name" value="PLP-dependent transferases"/>
    <property type="match status" value="1"/>
</dbReference>
<evidence type="ECO:0000256" key="10">
    <source>
        <dbReference type="ARBA" id="ARBA00023299"/>
    </source>
</evidence>
<keyword evidence="13" id="KW-1185">Reference proteome</keyword>
<evidence type="ECO:0000256" key="3">
    <source>
        <dbReference type="ARBA" id="ARBA00006904"/>
    </source>
</evidence>
<dbReference type="AlphaFoldDB" id="A0A4Q0I6T3"/>
<sequence length="372" mass="41515">MKPTNKPLNPCFSSGPCAKHPGYSIESLKDAPLGRSHRSKLGKAKLYESIIKTKEILKIPDDYRVGIVPASDTGAFEMLMWNVLGERGVDAICFESFGKGWANDITKELKLENVNIISADYGELPDVSKVNFDNDVVFTWNGTTSGVKVPNGDWIPDDRKGLTLCDATSAVFAMDIPWNKIDAATFSWQKVLGGEAAHGMLILSPRAVERIESYSPSWPLPKIFRMKKKGKLDETIFEGSTINTPSMLCNEDYLQALRWVESIGGLEKLIAKSEENLKVVEAFVEQHPWISFLAKDKSIRSNTSVCLNVDLPEDKIKKLVNLLSEEKVAYDISSYKEAPVGLRIWCGATVEKSDLEILCQWLEWAYTEVVNS</sequence>
<evidence type="ECO:0000256" key="7">
    <source>
        <dbReference type="ARBA" id="ARBA00022605"/>
    </source>
</evidence>
<evidence type="ECO:0000256" key="9">
    <source>
        <dbReference type="ARBA" id="ARBA00022898"/>
    </source>
</evidence>
<dbReference type="InterPro" id="IPR015421">
    <property type="entry name" value="PyrdxlP-dep_Trfase_major"/>
</dbReference>
<evidence type="ECO:0000256" key="4">
    <source>
        <dbReference type="ARBA" id="ARBA00013030"/>
    </source>
</evidence>
<dbReference type="EC" id="2.6.1.52" evidence="4"/>
<protein>
    <recommendedName>
        <fullName evidence="4">phosphoserine transaminase</fullName>
        <ecNumber evidence="4">2.6.1.52</ecNumber>
    </recommendedName>
</protein>
<evidence type="ECO:0000313" key="13">
    <source>
        <dbReference type="Proteomes" id="UP000289166"/>
    </source>
</evidence>
<comment type="caution">
    <text evidence="12">The sequence shown here is derived from an EMBL/GenBank/DDBJ whole genome shotgun (WGS) entry which is preliminary data.</text>
</comment>
<keyword evidence="10" id="KW-0718">Serine biosynthesis</keyword>
<comment type="cofactor">
    <cofactor evidence="1">
        <name>pyridoxal 5'-phosphate</name>
        <dbReference type="ChEBI" id="CHEBI:597326"/>
    </cofactor>
</comment>
<organism evidence="12 13">
    <name type="scientific">Acetivibrio mesophilus</name>
    <dbReference type="NCBI Taxonomy" id="2487273"/>
    <lineage>
        <taxon>Bacteria</taxon>
        <taxon>Bacillati</taxon>
        <taxon>Bacillota</taxon>
        <taxon>Clostridia</taxon>
        <taxon>Eubacteriales</taxon>
        <taxon>Oscillospiraceae</taxon>
        <taxon>Acetivibrio</taxon>
    </lineage>
</organism>
<comment type="similarity">
    <text evidence="3">Belongs to the class-V pyridoxal-phosphate-dependent aminotransferase family. SerC subfamily.</text>
</comment>
<evidence type="ECO:0000313" key="12">
    <source>
        <dbReference type="EMBL" id="RXE59555.1"/>
    </source>
</evidence>
<dbReference type="NCBIfam" id="TIGR01365">
    <property type="entry name" value="serC_2"/>
    <property type="match status" value="1"/>
</dbReference>
<dbReference type="PIRSF" id="PIRSF000525">
    <property type="entry name" value="SerC"/>
    <property type="match status" value="1"/>
</dbReference>
<proteinExistence type="inferred from homology"/>
<dbReference type="Gene3D" id="3.90.1150.10">
    <property type="entry name" value="Aspartate Aminotransferase, domain 1"/>
    <property type="match status" value="1"/>
</dbReference>
<evidence type="ECO:0000256" key="8">
    <source>
        <dbReference type="ARBA" id="ARBA00022679"/>
    </source>
</evidence>
<keyword evidence="7" id="KW-0028">Amino-acid biosynthesis</keyword>
<dbReference type="Proteomes" id="UP000289166">
    <property type="component" value="Unassembled WGS sequence"/>
</dbReference>
<dbReference type="PANTHER" id="PTHR21152:SF40">
    <property type="entry name" value="ALANINE--GLYOXYLATE AMINOTRANSFERASE"/>
    <property type="match status" value="1"/>
</dbReference>
<evidence type="ECO:0000256" key="11">
    <source>
        <dbReference type="ARBA" id="ARBA00049007"/>
    </source>
</evidence>
<dbReference type="NCBIfam" id="NF002841">
    <property type="entry name" value="PRK03080.1-2"/>
    <property type="match status" value="1"/>
</dbReference>
<comment type="pathway">
    <text evidence="2">Amino-acid biosynthesis; L-serine biosynthesis; L-serine from 3-phospho-D-glycerate: step 2/3.</text>
</comment>
<dbReference type="EMBL" id="RLII01000005">
    <property type="protein sequence ID" value="RXE59555.1"/>
    <property type="molecule type" value="Genomic_DNA"/>
</dbReference>
<evidence type="ECO:0000256" key="2">
    <source>
        <dbReference type="ARBA" id="ARBA00005099"/>
    </source>
</evidence>
<evidence type="ECO:0000256" key="6">
    <source>
        <dbReference type="ARBA" id="ARBA00022576"/>
    </source>
</evidence>
<evidence type="ECO:0000256" key="5">
    <source>
        <dbReference type="ARBA" id="ARBA00022490"/>
    </source>
</evidence>